<dbReference type="EMBL" id="CP002826">
    <property type="protein sequence ID" value="AEI08055.1"/>
    <property type="molecule type" value="Genomic_DNA"/>
</dbReference>
<evidence type="ECO:0000256" key="13">
    <source>
        <dbReference type="ARBA" id="ARBA00023237"/>
    </source>
</evidence>
<dbReference type="InterPro" id="IPR039426">
    <property type="entry name" value="TonB-dep_rcpt-like"/>
</dbReference>
<sequence length="757" mass="81823">MKRTLFVGILLGSASCGTLALAQDARELPTVTVTQEKPKATTQRQNTTRSARGPRRATRSARQTAPQEPSSQQTAASQPYAGDDSGPSGFTPKSAEVGPLKRRALLDTPLAINVLDRTFIENRGATSLPDLLKYIPSAQMEARGGPDVGRPQTRGMQGNVVSNSHLDGMNIVATTSQPIEMIERLEVISGLTGAFYGPASPAGMFNFIQKRPTDTFFNRITGSWMNDSTLMAHGDFGGHVGAAKNFGYRVNLLKEKGDGYVKGSTLDRDLVSGAFDLHLSDKTVIELNASHYNFKKYGFPAGFGYGNTIRLPDAPDPTRPGYGQVFGGSELETTTYSGRIKHEFNENWSFTGGMLHQTADRMFQSVTNTMLDNAGNYRTSMSPSTAAGRFEVLSNTANLNGTVYTGGIKHELVIGTTGYTWDIYSAVNSSSTINFGNSNIANPVQWPAPVGLVQDGLRYKGSSNSQQVAIFGDTITFNPYWSAMLVGSYNWIETKNYTATGASRPGYAAEGFSPTVAVMFKPVSNITTYVAYANSLEQGGSAPTGAANEGTTLAPYRSKQIEAGVKANFGKVNATFAAFQLERPFAFTDTDNVYKVQGMQENKGLEFGLYGEVFRNFNVYGGLTLLDPRLKDTGVPATSNTKVVGVPDTQANILMEYLVERFPGLVFSANVHYTGERAGNNINSFMVKGFTTIDLGVRYTMVLPDKNTATFRVLANNITNERYWLSIFPGSINGVVGSNTAFLGAPREVRVSASVTF</sequence>
<evidence type="ECO:0000256" key="14">
    <source>
        <dbReference type="PROSITE-ProRule" id="PRU01360"/>
    </source>
</evidence>
<comment type="similarity">
    <text evidence="2 14 16">Belongs to the TonB-dependent receptor family.</text>
</comment>
<evidence type="ECO:0000256" key="16">
    <source>
        <dbReference type="RuleBase" id="RU003357"/>
    </source>
</evidence>
<evidence type="ECO:0000256" key="4">
    <source>
        <dbReference type="ARBA" id="ARBA00022452"/>
    </source>
</evidence>
<evidence type="ECO:0000256" key="5">
    <source>
        <dbReference type="ARBA" id="ARBA00022496"/>
    </source>
</evidence>
<evidence type="ECO:0000256" key="1">
    <source>
        <dbReference type="ARBA" id="ARBA00004571"/>
    </source>
</evidence>
<keyword evidence="4 14" id="KW-1134">Transmembrane beta strand</keyword>
<dbReference type="OrthoDB" id="9760333at2"/>
<dbReference type="InterPro" id="IPR000531">
    <property type="entry name" value="Beta-barrel_TonB"/>
</dbReference>
<keyword evidence="5" id="KW-0410">Iron transport</keyword>
<keyword evidence="3 14" id="KW-0813">Transport</keyword>
<evidence type="ECO:0000313" key="21">
    <source>
        <dbReference type="EMBL" id="AEI08055.1"/>
    </source>
</evidence>
<dbReference type="InterPro" id="IPR010917">
    <property type="entry name" value="TonB_rcpt_CS"/>
</dbReference>
<dbReference type="AlphaFoldDB" id="B6JCX7"/>
<keyword evidence="7 18" id="KW-0732">Signal</keyword>
<evidence type="ECO:0000259" key="19">
    <source>
        <dbReference type="Pfam" id="PF00593"/>
    </source>
</evidence>
<dbReference type="PROSITE" id="PS52016">
    <property type="entry name" value="TONB_DEPENDENT_REC_3"/>
    <property type="match status" value="1"/>
</dbReference>
<dbReference type="CDD" id="cd01347">
    <property type="entry name" value="ligand_gated_channel"/>
    <property type="match status" value="1"/>
</dbReference>
<dbReference type="GO" id="GO:0015344">
    <property type="term" value="F:siderophore uptake transmembrane transporter activity"/>
    <property type="evidence" value="ECO:0007669"/>
    <property type="project" value="TreeGrafter"/>
</dbReference>
<dbReference type="PROSITE" id="PS51257">
    <property type="entry name" value="PROKAR_LIPOPROTEIN"/>
    <property type="match status" value="1"/>
</dbReference>
<dbReference type="PANTHER" id="PTHR32552">
    <property type="entry name" value="FERRICHROME IRON RECEPTOR-RELATED"/>
    <property type="match status" value="1"/>
</dbReference>
<feature type="chain" id="PRO_5002844564" evidence="18">
    <location>
        <begin position="23"/>
        <end position="757"/>
    </location>
</feature>
<dbReference type="InterPro" id="IPR012910">
    <property type="entry name" value="Plug_dom"/>
</dbReference>
<accession>B6JCX7</accession>
<evidence type="ECO:0000259" key="20">
    <source>
        <dbReference type="Pfam" id="PF07715"/>
    </source>
</evidence>
<evidence type="ECO:0000256" key="12">
    <source>
        <dbReference type="ARBA" id="ARBA00023170"/>
    </source>
</evidence>
<dbReference type="InterPro" id="IPR010105">
    <property type="entry name" value="TonB_sidphr_rcpt"/>
</dbReference>
<evidence type="ECO:0000256" key="8">
    <source>
        <dbReference type="ARBA" id="ARBA00023004"/>
    </source>
</evidence>
<evidence type="ECO:0000256" key="2">
    <source>
        <dbReference type="ARBA" id="ARBA00009810"/>
    </source>
</evidence>
<evidence type="ECO:0000256" key="11">
    <source>
        <dbReference type="ARBA" id="ARBA00023136"/>
    </source>
</evidence>
<keyword evidence="11 14" id="KW-0472">Membrane</keyword>
<evidence type="ECO:0000256" key="6">
    <source>
        <dbReference type="ARBA" id="ARBA00022692"/>
    </source>
</evidence>
<evidence type="ECO:0000313" key="22">
    <source>
        <dbReference type="Proteomes" id="UP000007730"/>
    </source>
</evidence>
<dbReference type="Pfam" id="PF00593">
    <property type="entry name" value="TonB_dep_Rec_b-barrel"/>
    <property type="match status" value="1"/>
</dbReference>
<keyword evidence="6 14" id="KW-0812">Transmembrane</keyword>
<reference evidence="21 22" key="1">
    <citation type="journal article" date="2011" name="J. Bacteriol.">
        <title>Complete genome sequences of the chemolithoautotrophic Oligotropha carboxidovorans strains OM4 and OM5.</title>
        <authorList>
            <person name="Volland S."/>
            <person name="Rachinger M."/>
            <person name="Strittmatter A."/>
            <person name="Daniel R."/>
            <person name="Gottschalk G."/>
            <person name="Meyer O."/>
        </authorList>
    </citation>
    <scope>NUCLEOTIDE SEQUENCE [LARGE SCALE GENOMIC DNA]</scope>
    <source>
        <strain evidence="22">ATCC 49405 / DSM 1227 / KCTC 32145 / OM5</strain>
    </source>
</reference>
<feature type="compositionally biased region" description="Polar residues" evidence="17">
    <location>
        <begin position="60"/>
        <end position="77"/>
    </location>
</feature>
<evidence type="ECO:0000256" key="10">
    <source>
        <dbReference type="ARBA" id="ARBA00023077"/>
    </source>
</evidence>
<evidence type="ECO:0000256" key="9">
    <source>
        <dbReference type="ARBA" id="ARBA00023065"/>
    </source>
</evidence>
<protein>
    <submittedName>
        <fullName evidence="21">TonB-dependent siderophore receptor</fullName>
    </submittedName>
</protein>
<keyword evidence="9" id="KW-0406">Ion transport</keyword>
<feature type="short sequence motif" description="TonB C-terminal box" evidence="15">
    <location>
        <begin position="740"/>
        <end position="757"/>
    </location>
</feature>
<dbReference type="KEGG" id="oca:OCAR_4562"/>
<evidence type="ECO:0000256" key="15">
    <source>
        <dbReference type="PROSITE-ProRule" id="PRU10144"/>
    </source>
</evidence>
<feature type="region of interest" description="Disordered" evidence="17">
    <location>
        <begin position="31"/>
        <end position="96"/>
    </location>
</feature>
<feature type="signal peptide" evidence="18">
    <location>
        <begin position="1"/>
        <end position="22"/>
    </location>
</feature>
<feature type="domain" description="TonB-dependent receptor plug" evidence="20">
    <location>
        <begin position="106"/>
        <end position="203"/>
    </location>
</feature>
<dbReference type="GO" id="GO:0015891">
    <property type="term" value="P:siderophore transport"/>
    <property type="evidence" value="ECO:0007669"/>
    <property type="project" value="InterPro"/>
</dbReference>
<keyword evidence="8" id="KW-0408">Iron</keyword>
<dbReference type="InterPro" id="IPR036942">
    <property type="entry name" value="Beta-barrel_TonB_sf"/>
</dbReference>
<dbReference type="HOGENOM" id="CLU_008287_22_1_5"/>
<feature type="compositionally biased region" description="Polar residues" evidence="17">
    <location>
        <begin position="31"/>
        <end position="50"/>
    </location>
</feature>
<dbReference type="InterPro" id="IPR037066">
    <property type="entry name" value="Plug_dom_sf"/>
</dbReference>
<dbReference type="STRING" id="504832.OCA5_c33820"/>
<dbReference type="GO" id="GO:0009279">
    <property type="term" value="C:cell outer membrane"/>
    <property type="evidence" value="ECO:0007669"/>
    <property type="project" value="UniProtKB-SubCell"/>
</dbReference>
<organism evidence="21 22">
    <name type="scientific">Afipia carboxidovorans (strain ATCC 49405 / DSM 1227 / KCTC 32145 / OM5)</name>
    <name type="common">Oligotropha carboxidovorans</name>
    <dbReference type="NCBI Taxonomy" id="504832"/>
    <lineage>
        <taxon>Bacteria</taxon>
        <taxon>Pseudomonadati</taxon>
        <taxon>Pseudomonadota</taxon>
        <taxon>Alphaproteobacteria</taxon>
        <taxon>Hyphomicrobiales</taxon>
        <taxon>Nitrobacteraceae</taxon>
        <taxon>Afipia</taxon>
    </lineage>
</organism>
<evidence type="ECO:0000256" key="18">
    <source>
        <dbReference type="SAM" id="SignalP"/>
    </source>
</evidence>
<evidence type="ECO:0000256" key="3">
    <source>
        <dbReference type="ARBA" id="ARBA00022448"/>
    </source>
</evidence>
<keyword evidence="10 16" id="KW-0798">TonB box</keyword>
<dbReference type="RefSeq" id="WP_012561738.1">
    <property type="nucleotide sequence ID" value="NC_011386.1"/>
</dbReference>
<name>B6JCX7_AFIC5</name>
<dbReference type="eggNOG" id="COG4774">
    <property type="taxonomic scope" value="Bacteria"/>
</dbReference>
<dbReference type="Gene3D" id="2.170.130.10">
    <property type="entry name" value="TonB-dependent receptor, plug domain"/>
    <property type="match status" value="1"/>
</dbReference>
<dbReference type="GO" id="GO:0038023">
    <property type="term" value="F:signaling receptor activity"/>
    <property type="evidence" value="ECO:0007669"/>
    <property type="project" value="InterPro"/>
</dbReference>
<evidence type="ECO:0000256" key="7">
    <source>
        <dbReference type="ARBA" id="ARBA00022729"/>
    </source>
</evidence>
<dbReference type="KEGG" id="ocg:OCA5_c33820"/>
<dbReference type="Gene3D" id="2.40.170.20">
    <property type="entry name" value="TonB-dependent receptor, beta-barrel domain"/>
    <property type="match status" value="1"/>
</dbReference>
<dbReference type="NCBIfam" id="TIGR01783">
    <property type="entry name" value="TonB-siderophor"/>
    <property type="match status" value="1"/>
</dbReference>
<dbReference type="PANTHER" id="PTHR32552:SF82">
    <property type="entry name" value="FCUA PROTEIN"/>
    <property type="match status" value="1"/>
</dbReference>
<keyword evidence="13 14" id="KW-0998">Cell outer membrane</keyword>
<comment type="subcellular location">
    <subcellularLocation>
        <location evidence="1 14">Cell outer membrane</location>
        <topology evidence="1 14">Multi-pass membrane protein</topology>
    </subcellularLocation>
</comment>
<keyword evidence="22" id="KW-1185">Reference proteome</keyword>
<keyword evidence="12 21" id="KW-0675">Receptor</keyword>
<dbReference type="PATRIC" id="fig|504832.7.peg.3552"/>
<feature type="domain" description="TonB-dependent receptor-like beta-barrel" evidence="19">
    <location>
        <begin position="290"/>
        <end position="717"/>
    </location>
</feature>
<dbReference type="PROSITE" id="PS01156">
    <property type="entry name" value="TONB_DEPENDENT_REC_2"/>
    <property type="match status" value="1"/>
</dbReference>
<proteinExistence type="inferred from homology"/>
<dbReference type="Pfam" id="PF07715">
    <property type="entry name" value="Plug"/>
    <property type="match status" value="1"/>
</dbReference>
<dbReference type="SUPFAM" id="SSF56935">
    <property type="entry name" value="Porins"/>
    <property type="match status" value="1"/>
</dbReference>
<gene>
    <name evidence="21" type="ordered locus">OCA5_c33820</name>
</gene>
<dbReference type="Proteomes" id="UP000007730">
    <property type="component" value="Chromosome"/>
</dbReference>
<evidence type="ECO:0000256" key="17">
    <source>
        <dbReference type="SAM" id="MobiDB-lite"/>
    </source>
</evidence>